<dbReference type="PROSITE" id="PS51782">
    <property type="entry name" value="LYSM"/>
    <property type="match status" value="1"/>
</dbReference>
<dbReference type="RefSeq" id="WP_311608399.1">
    <property type="nucleotide sequence ID" value="NZ_JAVRFI010000002.1"/>
</dbReference>
<evidence type="ECO:0000313" key="4">
    <source>
        <dbReference type="EMBL" id="MDT0448565.1"/>
    </source>
</evidence>
<keyword evidence="5" id="KW-1185">Reference proteome</keyword>
<protein>
    <submittedName>
        <fullName evidence="4">Peptidoglycan-binding protein</fullName>
    </submittedName>
</protein>
<dbReference type="Pfam" id="PF05257">
    <property type="entry name" value="CHAP"/>
    <property type="match status" value="1"/>
</dbReference>
<evidence type="ECO:0000259" key="3">
    <source>
        <dbReference type="PROSITE" id="PS51782"/>
    </source>
</evidence>
<accession>A0ABU2SKI6</accession>
<comment type="caution">
    <text evidence="4">The sequence shown here is derived from an EMBL/GenBank/DDBJ whole genome shotgun (WGS) entry which is preliminary data.</text>
</comment>
<feature type="compositionally biased region" description="Basic and acidic residues" evidence="2">
    <location>
        <begin position="189"/>
        <end position="202"/>
    </location>
</feature>
<dbReference type="SMART" id="SM00257">
    <property type="entry name" value="LysM"/>
    <property type="match status" value="1"/>
</dbReference>
<proteinExistence type="predicted"/>
<dbReference type="InterPro" id="IPR018392">
    <property type="entry name" value="LysM"/>
</dbReference>
<evidence type="ECO:0000256" key="2">
    <source>
        <dbReference type="SAM" id="MobiDB-lite"/>
    </source>
</evidence>
<name>A0ABU2SKI6_9ACTN</name>
<dbReference type="Gene3D" id="3.10.350.10">
    <property type="entry name" value="LysM domain"/>
    <property type="match status" value="1"/>
</dbReference>
<dbReference type="NCBIfam" id="NF038080">
    <property type="entry name" value="PG_bind_siph"/>
    <property type="match status" value="1"/>
</dbReference>
<evidence type="ECO:0000313" key="5">
    <source>
        <dbReference type="Proteomes" id="UP001180531"/>
    </source>
</evidence>
<dbReference type="InterPro" id="IPR047763">
    <property type="entry name" value="PG_bind_dom_phiBT1-type"/>
</dbReference>
<dbReference type="EMBL" id="JAVRFI010000002">
    <property type="protein sequence ID" value="MDT0448565.1"/>
    <property type="molecule type" value="Genomic_DNA"/>
</dbReference>
<reference evidence="4" key="1">
    <citation type="submission" date="2024-05" db="EMBL/GenBank/DDBJ databases">
        <title>30 novel species of actinomycetes from the DSMZ collection.</title>
        <authorList>
            <person name="Nouioui I."/>
        </authorList>
    </citation>
    <scope>NUCLEOTIDE SEQUENCE</scope>
    <source>
        <strain evidence="4">DSM 40473</strain>
    </source>
</reference>
<organism evidence="4 5">
    <name type="scientific">Streptomyces hesseae</name>
    <dbReference type="NCBI Taxonomy" id="3075519"/>
    <lineage>
        <taxon>Bacteria</taxon>
        <taxon>Bacillati</taxon>
        <taxon>Actinomycetota</taxon>
        <taxon>Actinomycetes</taxon>
        <taxon>Kitasatosporales</taxon>
        <taxon>Streptomycetaceae</taxon>
        <taxon>Streptomyces</taxon>
    </lineage>
</organism>
<dbReference type="InterPro" id="IPR036779">
    <property type="entry name" value="LysM_dom_sf"/>
</dbReference>
<dbReference type="CDD" id="cd00118">
    <property type="entry name" value="LysM"/>
    <property type="match status" value="1"/>
</dbReference>
<feature type="region of interest" description="Disordered" evidence="2">
    <location>
        <begin position="171"/>
        <end position="227"/>
    </location>
</feature>
<feature type="region of interest" description="Disordered" evidence="2">
    <location>
        <begin position="318"/>
        <end position="340"/>
    </location>
</feature>
<evidence type="ECO:0000256" key="1">
    <source>
        <dbReference type="ARBA" id="ARBA00022801"/>
    </source>
</evidence>
<dbReference type="Proteomes" id="UP001180531">
    <property type="component" value="Unassembled WGS sequence"/>
</dbReference>
<sequence length="340" mass="36419">MSGAREFISVAREEIGYQEGFSDGHWDNDNKFGRWYGMNEEAWCGMFVSWAADRSGNGDIVPRYAWCPAGVEWFQGRDRWSAYPAVGSVVFFGPGGGSHTGICIAYTDDEITTIEGNTNDSGSAEGDGVYLKTRPRKSSYVYGYGIPDFPEGAVVADPDWQGRPGVVYFGEQADESDIPAGGDTSSRPAAREEDRKEDRDGGTPEDGDSSRQVVIDGLAYGPGSSGEHITRLGEMLVRAGCGAYEEGPGPEWTDADTESVRRYQEKIGDTGADADGIPGPKQLARLTAEYGRARTVTVREGDTLSSIAAANDVPLSGLTAANPQIEDPDTITPGETVTLP</sequence>
<dbReference type="Pfam" id="PF01476">
    <property type="entry name" value="LysM"/>
    <property type="match status" value="1"/>
</dbReference>
<dbReference type="InterPro" id="IPR007921">
    <property type="entry name" value="CHAP_dom"/>
</dbReference>
<feature type="domain" description="LysM" evidence="3">
    <location>
        <begin position="294"/>
        <end position="339"/>
    </location>
</feature>
<gene>
    <name evidence="4" type="ORF">RM609_05625</name>
</gene>
<keyword evidence="1" id="KW-0378">Hydrolase</keyword>
<dbReference type="SUPFAM" id="SSF54106">
    <property type="entry name" value="LysM domain"/>
    <property type="match status" value="1"/>
</dbReference>